<dbReference type="PANTHER" id="PTHR14152">
    <property type="entry name" value="SQUAMOUS CELL CARCINOMA ANTIGEN RECOGNISED BY CYTOTOXIC T LYMPHOCYTES"/>
    <property type="match status" value="1"/>
</dbReference>
<evidence type="ECO:0000256" key="3">
    <source>
        <dbReference type="ARBA" id="ARBA00006076"/>
    </source>
</evidence>
<evidence type="ECO:0000256" key="10">
    <source>
        <dbReference type="ARBA" id="ARBA00023136"/>
    </source>
</evidence>
<comment type="function">
    <text evidence="15">Involved in the synthesis of glucuronoxylan hemicellulose in secondary cell walls.</text>
</comment>
<keyword evidence="8 15" id="KW-1133">Transmembrane helix</keyword>
<comment type="caution">
    <text evidence="17">The sequence shown here is derived from an EMBL/GenBank/DDBJ whole genome shotgun (WGS) entry which is preliminary data.</text>
</comment>
<evidence type="ECO:0000313" key="18">
    <source>
        <dbReference type="Proteomes" id="UP000541444"/>
    </source>
</evidence>
<feature type="transmembrane region" description="Helical" evidence="15">
    <location>
        <begin position="6"/>
        <end position="23"/>
    </location>
</feature>
<accession>A0A7J7KWI9</accession>
<dbReference type="PANTHER" id="PTHR14152:SF5">
    <property type="entry name" value="U4_U6.U5 TRI-SNRNP-ASSOCIATED PROTEIN 1"/>
    <property type="match status" value="1"/>
</dbReference>
<feature type="compositionally biased region" description="Basic and acidic residues" evidence="16">
    <location>
        <begin position="473"/>
        <end position="495"/>
    </location>
</feature>
<dbReference type="Pfam" id="PF03343">
    <property type="entry name" value="SART-1"/>
    <property type="match status" value="2"/>
</dbReference>
<dbReference type="EMBL" id="JACGCM010002827">
    <property type="protein sequence ID" value="KAF6134707.1"/>
    <property type="molecule type" value="Genomic_DNA"/>
</dbReference>
<name>A0A7J7KWI9_9MAGN</name>
<comment type="subcellular location">
    <subcellularLocation>
        <location evidence="2 15">Golgi apparatus membrane</location>
        <topology evidence="2 15">Single-pass type II membrane protein</topology>
    </subcellularLocation>
    <subcellularLocation>
        <location evidence="1">Nucleus</location>
    </subcellularLocation>
</comment>
<evidence type="ECO:0000256" key="13">
    <source>
        <dbReference type="ARBA" id="ARBA00023316"/>
    </source>
</evidence>
<dbReference type="GO" id="GO:0046540">
    <property type="term" value="C:U4/U6 x U5 tri-snRNP complex"/>
    <property type="evidence" value="ECO:0007669"/>
    <property type="project" value="TreeGrafter"/>
</dbReference>
<keyword evidence="6 15" id="KW-0812">Transmembrane</keyword>
<evidence type="ECO:0000256" key="14">
    <source>
        <dbReference type="PIRSR" id="PIRSR605027-4"/>
    </source>
</evidence>
<evidence type="ECO:0000256" key="7">
    <source>
        <dbReference type="ARBA" id="ARBA00022968"/>
    </source>
</evidence>
<evidence type="ECO:0000313" key="17">
    <source>
        <dbReference type="EMBL" id="KAF6134707.1"/>
    </source>
</evidence>
<reference evidence="17 18" key="1">
    <citation type="journal article" date="2020" name="IScience">
        <title>Genome Sequencing of the Endangered Kingdonia uniflora (Circaeasteraceae, Ranunculales) Reveals Potential Mechanisms of Evolutionary Specialization.</title>
        <authorList>
            <person name="Sun Y."/>
            <person name="Deng T."/>
            <person name="Zhang A."/>
            <person name="Moore M.J."/>
            <person name="Landis J.B."/>
            <person name="Lin N."/>
            <person name="Zhang H."/>
            <person name="Zhang X."/>
            <person name="Huang J."/>
            <person name="Zhang X."/>
            <person name="Sun H."/>
            <person name="Wang H."/>
        </authorList>
    </citation>
    <scope>NUCLEOTIDE SEQUENCE [LARGE SCALE GENOMIC DNA]</scope>
    <source>
        <strain evidence="17">TB1705</strain>
        <tissue evidence="17">Leaf</tissue>
    </source>
</reference>
<feature type="region of interest" description="Disordered" evidence="16">
    <location>
        <begin position="31"/>
        <end position="61"/>
    </location>
</feature>
<sequence>MLHRCLLRLIVIFVFADYWNLFLMGKDYRKSRREEEDYVSSKDRERSKISDISNEKDKDDKDWRISSRDRREVLEEREKEKSKDKVREKDYDRYRDRDRERDRDHKDRGRDKEREKDREVEKEHHDRGRERKEKDRDREKERERPKDREREKHRDRERGKGKDKDWDKSERYQGKGKDREREMDIDDKERSVKPDQRDSSPEEHMQKVEHVPGEPQLSTSEIRQRMLKMKEERLKEASEASAWVNKSRKLESKMNSEKKKALHLSKVFEEQDNVDREEIDEVDRAHHTTGHLAGMKVLHGLDKVIEGGAVVLTLKDQNILADGDINSEVDMLINVEIGEQKQREEAYKLAKKTGIYEDKFNDEPGVQKRILPQYDDPVADEGVTLDHSGRFTDETEKKLEELRKRIQGVPTSSQFEDLNSSKKLSSDYYSHEEMLQFKKPRKKKSLRKKDKLDLDALEAEAISSGLGVGDLGSRNDPKRQTAKEEKERSEAQMRKDAYQTAYFKAEEASKALWEEPTSTFKVGEEENLIFGDDEDLYKSLEKARKLALKKRDQTVTSGPQLVASVAIASIDQSADTEANPSSEEMQENRVVFTEMEEFVWGLQLDEESHKPETEDVFMEEDEMAISPDRERKKEIGGWSEVNDDSMADNPVKDEKDEIALDETIHEVAVGKGLSGALKLLKERGTLKESIEWGGRNMDKKKSKLVGIHESDGSKEIHIERRDEFGRIMTPKEAFRNISHKFHGKGPGKMKQEKRQKQYQEELKLKHMNKSDTPSQSLERMRQTQERLGTPYLVLSGHVRPGQDSDPQSGFATVEDLPGGLTPMLGDRKVEHFLGMKRKAEPGLMPPPKSTTSIFSTHFVVNRHVETPEFAPEPIEVLLQEVESSNRSLMAKTPTTVTFKPDDLEKDFHDETEELISREQIILITTMRSNDRVQVEFLRRLGNTLKLVPPPILWIVVETYSESTELSEMLRKTGIMYRHLVYRENFTDVGAELDHQRNFALNHIEHHRLNGIVHFADVFNVYDLAFLDEIREIKDFGTWPMALVSANRKRVVMEGPVCDSSQIIGWHLKNLNAQTNVGSSLHISSFAFNSSILWDPERWGRSSSIQDTSQSSIKTVQQVIGEDEMKLKGLPQEECSKIMLWNLHLPTGLNLNR</sequence>
<evidence type="ECO:0000256" key="5">
    <source>
        <dbReference type="ARBA" id="ARBA00022679"/>
    </source>
</evidence>
<evidence type="ECO:0000256" key="4">
    <source>
        <dbReference type="ARBA" id="ARBA00007706"/>
    </source>
</evidence>
<dbReference type="Pfam" id="PF03360">
    <property type="entry name" value="Glyco_transf_43"/>
    <property type="match status" value="1"/>
</dbReference>
<keyword evidence="5 15" id="KW-0808">Transferase</keyword>
<keyword evidence="9 15" id="KW-0333">Golgi apparatus</keyword>
<evidence type="ECO:0000256" key="2">
    <source>
        <dbReference type="ARBA" id="ARBA00004323"/>
    </source>
</evidence>
<dbReference type="AlphaFoldDB" id="A0A7J7KWI9"/>
<dbReference type="InterPro" id="IPR005011">
    <property type="entry name" value="SNU66/SART1"/>
</dbReference>
<evidence type="ECO:0000256" key="8">
    <source>
        <dbReference type="ARBA" id="ARBA00022989"/>
    </source>
</evidence>
<evidence type="ECO:0000256" key="16">
    <source>
        <dbReference type="SAM" id="MobiDB-lite"/>
    </source>
</evidence>
<dbReference type="Gene3D" id="3.90.550.10">
    <property type="entry name" value="Spore Coat Polysaccharide Biosynthesis Protein SpsA, Chain A"/>
    <property type="match status" value="1"/>
</dbReference>
<dbReference type="GO" id="GO:0071555">
    <property type="term" value="P:cell wall organization"/>
    <property type="evidence" value="ECO:0007669"/>
    <property type="project" value="UniProtKB-KW"/>
</dbReference>
<feature type="compositionally biased region" description="Basic and acidic residues" evidence="16">
    <location>
        <begin position="95"/>
        <end position="212"/>
    </location>
</feature>
<dbReference type="InterPro" id="IPR005027">
    <property type="entry name" value="Glyco_trans_43"/>
</dbReference>
<gene>
    <name evidence="17" type="ORF">GIB67_002108</name>
</gene>
<keyword evidence="10 15" id="KW-0472">Membrane</keyword>
<keyword evidence="12" id="KW-0539">Nucleus</keyword>
<evidence type="ECO:0000256" key="15">
    <source>
        <dbReference type="RuleBase" id="RU363127"/>
    </source>
</evidence>
<evidence type="ECO:0000256" key="11">
    <source>
        <dbReference type="ARBA" id="ARBA00023180"/>
    </source>
</evidence>
<proteinExistence type="inferred from homology"/>
<comment type="similarity">
    <text evidence="3">Belongs to the SNU66/SART1 family.</text>
</comment>
<organism evidence="17 18">
    <name type="scientific">Kingdonia uniflora</name>
    <dbReference type="NCBI Taxonomy" id="39325"/>
    <lineage>
        <taxon>Eukaryota</taxon>
        <taxon>Viridiplantae</taxon>
        <taxon>Streptophyta</taxon>
        <taxon>Embryophyta</taxon>
        <taxon>Tracheophyta</taxon>
        <taxon>Spermatophyta</taxon>
        <taxon>Magnoliopsida</taxon>
        <taxon>Ranunculales</taxon>
        <taxon>Circaeasteraceae</taxon>
        <taxon>Kingdonia</taxon>
    </lineage>
</organism>
<dbReference type="GO" id="GO:0015018">
    <property type="term" value="F:galactosylgalactosylxylosylprotein 3-beta-glucuronosyltransferase activity"/>
    <property type="evidence" value="ECO:0007669"/>
    <property type="project" value="InterPro"/>
</dbReference>
<feature type="region of interest" description="Disordered" evidence="16">
    <location>
        <begin position="466"/>
        <end position="495"/>
    </location>
</feature>
<feature type="site" description="Interaction with galactose moiety of substrate glycoprotein" evidence="14">
    <location>
        <position position="1053"/>
    </location>
</feature>
<dbReference type="InterPro" id="IPR029044">
    <property type="entry name" value="Nucleotide-diphossugar_trans"/>
</dbReference>
<dbReference type="EC" id="2.4.-.-" evidence="15"/>
<comment type="similarity">
    <text evidence="4 15">Belongs to the glycosyltransferase 43 family.</text>
</comment>
<keyword evidence="7 15" id="KW-0735">Signal-anchor</keyword>
<dbReference type="GO" id="GO:0045292">
    <property type="term" value="P:mRNA cis splicing, via spliceosome"/>
    <property type="evidence" value="ECO:0007669"/>
    <property type="project" value="TreeGrafter"/>
</dbReference>
<feature type="region of interest" description="Disordered" evidence="16">
    <location>
        <begin position="95"/>
        <end position="220"/>
    </location>
</feature>
<evidence type="ECO:0000256" key="9">
    <source>
        <dbReference type="ARBA" id="ARBA00023034"/>
    </source>
</evidence>
<keyword evidence="11" id="KW-0325">Glycoprotein</keyword>
<dbReference type="OrthoDB" id="5583at2759"/>
<evidence type="ECO:0000256" key="6">
    <source>
        <dbReference type="ARBA" id="ARBA00022692"/>
    </source>
</evidence>
<keyword evidence="18" id="KW-1185">Reference proteome</keyword>
<evidence type="ECO:0000256" key="12">
    <source>
        <dbReference type="ARBA" id="ARBA00023242"/>
    </source>
</evidence>
<keyword evidence="13 15" id="KW-0961">Cell wall biogenesis/degradation</keyword>
<dbReference type="GO" id="GO:0000481">
    <property type="term" value="P:maturation of 5S rRNA"/>
    <property type="evidence" value="ECO:0007669"/>
    <property type="project" value="TreeGrafter"/>
</dbReference>
<protein>
    <recommendedName>
        <fullName evidence="15">Glycosyltransferases</fullName>
        <ecNumber evidence="15">2.4.-.-</ecNumber>
    </recommendedName>
</protein>
<dbReference type="Proteomes" id="UP000541444">
    <property type="component" value="Unassembled WGS sequence"/>
</dbReference>
<evidence type="ECO:0000256" key="1">
    <source>
        <dbReference type="ARBA" id="ARBA00004123"/>
    </source>
</evidence>
<dbReference type="SUPFAM" id="SSF53448">
    <property type="entry name" value="Nucleotide-diphospho-sugar transferases"/>
    <property type="match status" value="1"/>
</dbReference>
<dbReference type="GO" id="GO:0000139">
    <property type="term" value="C:Golgi membrane"/>
    <property type="evidence" value="ECO:0007669"/>
    <property type="project" value="UniProtKB-SubCell"/>
</dbReference>